<dbReference type="AlphaFoldDB" id="A0A2S1J998"/>
<reference evidence="2" key="3">
    <citation type="submission" date="2020-02" db="EMBL/GenBank/DDBJ databases">
        <authorList>
            <consortium name="NCBI Pathogen Detection Project"/>
        </authorList>
    </citation>
    <scope>NUCLEOTIDE SEQUENCE</scope>
    <source>
        <strain evidence="2">1839</strain>
    </source>
</reference>
<name>A0A2S1J998_ECOLX</name>
<dbReference type="Pfam" id="PF06864">
    <property type="entry name" value="PAP_PilO"/>
    <property type="match status" value="1"/>
</dbReference>
<sequence>MSTSEIIPVTLPGRRPGRPGRRISVIAGLEWKDIPAGQSTGRHIPPGRGQYVKLRAGSGGTHVRVGFTRSPGRLYSLAVLAIPALKGNGYAFVRHGERIAFLACLHDMPALTGDVTGSTELVRNACTVFRTMHDRDEPTDGWMILGSPEAPVDIQDVLPSTLPGRARLHPVNQAIRIVTLTVLVAALAGSALWGYSRWQEEQRLRQLQAMNLRQMQDAKQNGPERQAEPHPWPQLPLVQTFLDTCIPALRSLHVSEGGWQLTAAECTPDTLRADYERPKGSTVTYEDFRRAITQHNRFSFVTLQDGGEKAQAGYSLSMTTGTDESLQPVEQHLARFLAPFQRGDRPLQMETEKMPDIAGHTVTIGDREVLLFRDWQQWQFSLEERLQPDAALFTQPGTRLTAVTLLLSEDGELTWKTRGQTWATQAQQPTENTHE</sequence>
<protein>
    <submittedName>
        <fullName evidence="2">Type 4b pilus protein PilO2</fullName>
    </submittedName>
</protein>
<dbReference type="InterPro" id="IPR009663">
    <property type="entry name" value="PAP_PilO"/>
</dbReference>
<evidence type="ECO:0000313" key="1">
    <source>
        <dbReference type="EMBL" id="AWF74999.1"/>
    </source>
</evidence>
<organism evidence="1">
    <name type="scientific">Escherichia coli</name>
    <dbReference type="NCBI Taxonomy" id="562"/>
    <lineage>
        <taxon>Bacteria</taxon>
        <taxon>Pseudomonadati</taxon>
        <taxon>Pseudomonadota</taxon>
        <taxon>Gammaproteobacteria</taxon>
        <taxon>Enterobacterales</taxon>
        <taxon>Enterobacteriaceae</taxon>
        <taxon>Escherichia</taxon>
    </lineage>
</organism>
<reference evidence="1" key="2">
    <citation type="submission" date="2018-01" db="EMBL/GenBank/DDBJ databases">
        <title>Prevalence of blaNDM and mcr-1 in Escherichia coli from food in China.</title>
        <authorList>
            <person name="Liu X."/>
            <person name="Li R."/>
            <person name="Chen S."/>
        </authorList>
    </citation>
    <scope>NUCLEOTIDE SEQUENCE</scope>
    <source>
        <strain evidence="1">1108</strain>
        <plasmid evidence="1">p1108-emrB</plasmid>
    </source>
</reference>
<accession>A0A2S1J998</accession>
<dbReference type="EMBL" id="DAAYTU010000036">
    <property type="protein sequence ID" value="HAG5772500.1"/>
    <property type="molecule type" value="Genomic_DNA"/>
</dbReference>
<keyword evidence="1" id="KW-0614">Plasmid</keyword>
<dbReference type="EMBL" id="MG825377">
    <property type="protein sequence ID" value="AWF74999.1"/>
    <property type="molecule type" value="Genomic_DNA"/>
</dbReference>
<proteinExistence type="predicted"/>
<gene>
    <name evidence="2" type="primary">pilO2</name>
    <name evidence="2" type="ORF">GGB84_004254</name>
    <name evidence="1" type="ORF">LHLDPJGA_00097</name>
</gene>
<geneLocation type="plasmid" evidence="1">
    <name>p1108-emrB</name>
</geneLocation>
<reference evidence="2" key="1">
    <citation type="journal article" date="2018" name="Genome Biol.">
        <title>SKESA: strategic k-mer extension for scrupulous assemblies.</title>
        <authorList>
            <person name="Souvorov A."/>
            <person name="Agarwala R."/>
            <person name="Lipman D.J."/>
        </authorList>
    </citation>
    <scope>NUCLEOTIDE SEQUENCE [LARGE SCALE GENOMIC DNA]</scope>
    <source>
        <strain evidence="2">1839</strain>
    </source>
</reference>
<evidence type="ECO:0000313" key="2">
    <source>
        <dbReference type="EMBL" id="HAG5772500.1"/>
    </source>
</evidence>
<dbReference type="RefSeq" id="WP_021560325.1">
    <property type="nucleotide sequence ID" value="NZ_CP036181.1"/>
</dbReference>